<dbReference type="InterPro" id="IPR020835">
    <property type="entry name" value="Catalase_sf"/>
</dbReference>
<accession>A0A6P0H187</accession>
<dbReference type="GO" id="GO:0020037">
    <property type="term" value="F:heme binding"/>
    <property type="evidence" value="ECO:0007669"/>
    <property type="project" value="InterPro"/>
</dbReference>
<dbReference type="AlphaFoldDB" id="A0A6P0H187"/>
<name>A0A6P0H187_9ACTN</name>
<dbReference type="EMBL" id="JAAGWB010000002">
    <property type="protein sequence ID" value="NEN49420.1"/>
    <property type="molecule type" value="Genomic_DNA"/>
</dbReference>
<dbReference type="Proteomes" id="UP000468828">
    <property type="component" value="Unassembled WGS sequence"/>
</dbReference>
<evidence type="ECO:0000313" key="3">
    <source>
        <dbReference type="Proteomes" id="UP000468828"/>
    </source>
</evidence>
<evidence type="ECO:0000313" key="1">
    <source>
        <dbReference type="EMBL" id="NEK92653.1"/>
    </source>
</evidence>
<reference evidence="2 4" key="2">
    <citation type="submission" date="2020-02" db="EMBL/GenBank/DDBJ databases">
        <title>The WGS of Modestobacter muralis DSM 100205.</title>
        <authorList>
            <person name="Jiang Z."/>
        </authorList>
    </citation>
    <scope>NUCLEOTIDE SEQUENCE [LARGE SCALE GENOMIC DNA]</scope>
    <source>
        <strain evidence="2 4">DSM 100205</strain>
    </source>
</reference>
<keyword evidence="3" id="KW-1185">Reference proteome</keyword>
<dbReference type="SUPFAM" id="SSF56634">
    <property type="entry name" value="Heme-dependent catalase-like"/>
    <property type="match status" value="1"/>
</dbReference>
<sequence length="218" mass="22759">MADLLDAAGRVAAVPLALLARARGGRPMHARGVVLTARLVRTGLPRPSGADWLDGAGTDDVLVRLSRGAGLPPRLPDLLGFALRAPGETPVDLLLSSAGRHRWTRRVPVLRRDPAITYGSIMGFRSPAGPVLLSVTPVSAGVFALAAIVGRAPEQRFARVVLGPEAEPSEALLHLDAVLHAPPGLVADGPMARFRRPAYAAARAALGEPLDAVRPGHP</sequence>
<protein>
    <submittedName>
        <fullName evidence="2">Phosphodiesterase</fullName>
    </submittedName>
</protein>
<reference evidence="1 3" key="1">
    <citation type="submission" date="2020-01" db="EMBL/GenBank/DDBJ databases">
        <title>the WGS Modestobacter muralis CPCC 204518.</title>
        <authorList>
            <person name="Jiang Z."/>
        </authorList>
    </citation>
    <scope>NUCLEOTIDE SEQUENCE [LARGE SCALE GENOMIC DNA]</scope>
    <source>
        <strain evidence="1 3">DSM 100205</strain>
    </source>
</reference>
<organism evidence="2 4">
    <name type="scientific">Modestobacter muralis</name>
    <dbReference type="NCBI Taxonomy" id="1608614"/>
    <lineage>
        <taxon>Bacteria</taxon>
        <taxon>Bacillati</taxon>
        <taxon>Actinomycetota</taxon>
        <taxon>Actinomycetes</taxon>
        <taxon>Geodermatophilales</taxon>
        <taxon>Geodermatophilaceae</taxon>
        <taxon>Modestobacter</taxon>
    </lineage>
</organism>
<evidence type="ECO:0000313" key="4">
    <source>
        <dbReference type="Proteomes" id="UP000471152"/>
    </source>
</evidence>
<gene>
    <name evidence="2" type="ORF">G3R41_00480</name>
    <name evidence="1" type="ORF">GCU67_00480</name>
</gene>
<comment type="caution">
    <text evidence="2">The sequence shown here is derived from an EMBL/GenBank/DDBJ whole genome shotgun (WGS) entry which is preliminary data.</text>
</comment>
<dbReference type="EMBL" id="JAAGWH010000002">
    <property type="protein sequence ID" value="NEK92653.1"/>
    <property type="molecule type" value="Genomic_DNA"/>
</dbReference>
<dbReference type="RefSeq" id="WP_163608969.1">
    <property type="nucleotide sequence ID" value="NZ_JAAGWB010000002.1"/>
</dbReference>
<evidence type="ECO:0000313" key="2">
    <source>
        <dbReference type="EMBL" id="NEN49420.1"/>
    </source>
</evidence>
<dbReference type="Proteomes" id="UP000471152">
    <property type="component" value="Unassembled WGS sequence"/>
</dbReference>
<proteinExistence type="predicted"/>